<gene>
    <name evidence="1" type="ORF">HNQ99_002675</name>
</gene>
<dbReference type="Proteomes" id="UP000575068">
    <property type="component" value="Unassembled WGS sequence"/>
</dbReference>
<accession>A0A840HXR6</accession>
<reference evidence="1 2" key="1">
    <citation type="submission" date="2020-08" db="EMBL/GenBank/DDBJ databases">
        <title>Genomic Encyclopedia of Type Strains, Phase IV (KMG-IV): sequencing the most valuable type-strain genomes for metagenomic binning, comparative biology and taxonomic classification.</title>
        <authorList>
            <person name="Goeker M."/>
        </authorList>
    </citation>
    <scope>NUCLEOTIDE SEQUENCE [LARGE SCALE GENOMIC DNA]</scope>
    <source>
        <strain evidence="1 2">DSM 7465</strain>
    </source>
</reference>
<protein>
    <submittedName>
        <fullName evidence="1">Uncharacterized protein</fullName>
    </submittedName>
</protein>
<keyword evidence="2" id="KW-1185">Reference proteome</keyword>
<evidence type="ECO:0000313" key="1">
    <source>
        <dbReference type="EMBL" id="MBB4642350.1"/>
    </source>
</evidence>
<dbReference type="RefSeq" id="WP_184476357.1">
    <property type="nucleotide sequence ID" value="NZ_JACHOV010000010.1"/>
</dbReference>
<dbReference type="AlphaFoldDB" id="A0A840HXR6"/>
<organism evidence="1 2">
    <name type="scientific">Rhizorhapis suberifaciens</name>
    <name type="common">corky root of lettuce</name>
    <dbReference type="NCBI Taxonomy" id="13656"/>
    <lineage>
        <taxon>Bacteria</taxon>
        <taxon>Pseudomonadati</taxon>
        <taxon>Pseudomonadota</taxon>
        <taxon>Alphaproteobacteria</taxon>
        <taxon>Sphingomonadales</taxon>
        <taxon>Sphingomonadaceae</taxon>
        <taxon>Rhizorhapis</taxon>
    </lineage>
</organism>
<name>A0A840HXR6_9SPHN</name>
<proteinExistence type="predicted"/>
<dbReference type="EMBL" id="JACHOV010000010">
    <property type="protein sequence ID" value="MBB4642350.1"/>
    <property type="molecule type" value="Genomic_DNA"/>
</dbReference>
<sequence>MHADTRAKIATLCRLNYLSDERIARYVAAPHEGVTAANVAAVRKTASGNANTGKGRARGQFVRDCEDYATLEYERRCFDAALSSRRMLEKLRQYQVGAC</sequence>
<evidence type="ECO:0000313" key="2">
    <source>
        <dbReference type="Proteomes" id="UP000575068"/>
    </source>
</evidence>
<comment type="caution">
    <text evidence="1">The sequence shown here is derived from an EMBL/GenBank/DDBJ whole genome shotgun (WGS) entry which is preliminary data.</text>
</comment>